<dbReference type="SUPFAM" id="SSF52096">
    <property type="entry name" value="ClpP/crotonase"/>
    <property type="match status" value="1"/>
</dbReference>
<reference evidence="8 9" key="1">
    <citation type="submission" date="2016-10" db="EMBL/GenBank/DDBJ databases">
        <authorList>
            <person name="de Groot N.N."/>
        </authorList>
    </citation>
    <scope>NUCLEOTIDE SEQUENCE [LARGE SCALE GENOMIC DNA]</scope>
    <source>
        <strain evidence="8 9">DSM 25186</strain>
    </source>
</reference>
<keyword evidence="6" id="KW-0732">Signal</keyword>
<dbReference type="Gene3D" id="2.30.42.10">
    <property type="match status" value="1"/>
</dbReference>
<dbReference type="InterPro" id="IPR040573">
    <property type="entry name" value="TSP_N"/>
</dbReference>
<dbReference type="Pfam" id="PF03572">
    <property type="entry name" value="Peptidase_S41"/>
    <property type="match status" value="1"/>
</dbReference>
<dbReference type="GO" id="GO:0006508">
    <property type="term" value="P:proteolysis"/>
    <property type="evidence" value="ECO:0007669"/>
    <property type="project" value="UniProtKB-KW"/>
</dbReference>
<evidence type="ECO:0000256" key="6">
    <source>
        <dbReference type="SAM" id="SignalP"/>
    </source>
</evidence>
<keyword evidence="3 5" id="KW-0378">Hydrolase</keyword>
<dbReference type="Proteomes" id="UP000198510">
    <property type="component" value="Unassembled WGS sequence"/>
</dbReference>
<dbReference type="GO" id="GO:0030288">
    <property type="term" value="C:outer membrane-bounded periplasmic space"/>
    <property type="evidence" value="ECO:0007669"/>
    <property type="project" value="TreeGrafter"/>
</dbReference>
<evidence type="ECO:0000313" key="9">
    <source>
        <dbReference type="Proteomes" id="UP000198510"/>
    </source>
</evidence>
<dbReference type="InterPro" id="IPR029045">
    <property type="entry name" value="ClpP/crotonase-like_dom_sf"/>
</dbReference>
<keyword evidence="4 5" id="KW-0720">Serine protease</keyword>
<protein>
    <submittedName>
        <fullName evidence="8">Carboxyl-terminal processing protease</fullName>
    </submittedName>
</protein>
<organism evidence="8 9">
    <name type="scientific">Catalinimonas alkaloidigena</name>
    <dbReference type="NCBI Taxonomy" id="1075417"/>
    <lineage>
        <taxon>Bacteria</taxon>
        <taxon>Pseudomonadati</taxon>
        <taxon>Bacteroidota</taxon>
        <taxon>Cytophagia</taxon>
        <taxon>Cytophagales</taxon>
        <taxon>Catalimonadaceae</taxon>
        <taxon>Catalinimonas</taxon>
    </lineage>
</organism>
<feature type="chain" id="PRO_5011781745" evidence="6">
    <location>
        <begin position="24"/>
        <end position="697"/>
    </location>
</feature>
<dbReference type="GO" id="GO:0007165">
    <property type="term" value="P:signal transduction"/>
    <property type="evidence" value="ECO:0007669"/>
    <property type="project" value="TreeGrafter"/>
</dbReference>
<evidence type="ECO:0000259" key="7">
    <source>
        <dbReference type="PROSITE" id="PS50106"/>
    </source>
</evidence>
<evidence type="ECO:0000256" key="5">
    <source>
        <dbReference type="RuleBase" id="RU004404"/>
    </source>
</evidence>
<dbReference type="InterPro" id="IPR036034">
    <property type="entry name" value="PDZ_sf"/>
</dbReference>
<dbReference type="InterPro" id="IPR001478">
    <property type="entry name" value="PDZ"/>
</dbReference>
<dbReference type="NCBIfam" id="TIGR00225">
    <property type="entry name" value="prc"/>
    <property type="match status" value="1"/>
</dbReference>
<proteinExistence type="inferred from homology"/>
<dbReference type="PANTHER" id="PTHR32060:SF22">
    <property type="entry name" value="CARBOXYL-TERMINAL-PROCESSING PEPTIDASE 3, CHLOROPLASTIC"/>
    <property type="match status" value="1"/>
</dbReference>
<dbReference type="GO" id="GO:0004175">
    <property type="term" value="F:endopeptidase activity"/>
    <property type="evidence" value="ECO:0007669"/>
    <property type="project" value="TreeGrafter"/>
</dbReference>
<dbReference type="CDD" id="cd07560">
    <property type="entry name" value="Peptidase_S41_CPP"/>
    <property type="match status" value="1"/>
</dbReference>
<dbReference type="OrthoDB" id="9812068at2"/>
<dbReference type="GO" id="GO:0008236">
    <property type="term" value="F:serine-type peptidase activity"/>
    <property type="evidence" value="ECO:0007669"/>
    <property type="project" value="UniProtKB-KW"/>
</dbReference>
<evidence type="ECO:0000313" key="8">
    <source>
        <dbReference type="EMBL" id="SDL45170.1"/>
    </source>
</evidence>
<comment type="similarity">
    <text evidence="1 5">Belongs to the peptidase S41A family.</text>
</comment>
<dbReference type="Pfam" id="PF17804">
    <property type="entry name" value="TSP_NTD"/>
    <property type="match status" value="1"/>
</dbReference>
<sequence length="697" mass="79179">MKKKALSAVLFFVLLLTSYTPFGEEKDQRSGLLLQLIVEGLSKYHYHPRDVNDEFSAEVFTQFINKLDYNKRFLLKKDVTELSKYRLLIDDEINKPSFDFYHRSVDLITQRMGEASAYYETILAKPFSFDKNETVELDVDKVDFVNTPAELRERWRQSLKYQVLTRLARSLERQEQAKADGDTSVQILSYKELEAKAREEVRKSQADLFSRLNKIEEADWQAAYLNSIMETYDPHTGYFPPEDKANFDIAISGQLEGIGASLSEKDGYIRVQRVVPGSAAWKQGELKEGDIILKVAQADEEPVDVVDMRVDHAVKMIRGKKGTEVRLTVKKLDGTTSIIPIIRDIVVLEETYASSAVLESNGRKAGYIKLPKFYADFNRRGGRSSAEDVKKELIKLREQQVDGVILDLRNNGGGSLQDVVDMAGLFIKDGPIVQVKGRESAPYVMTDRDTSVVYGGPLVIMVNGFSASASEILAAAMQDYRRALIVGSSSTFGKGTVQRFFELDNVVPSMYNSYKPLGSIKLTTQKFYRINGDATQLKGVTPDIILPDNYTYLEIGEREQDFAMAWDEIPQANYHTADAYGNHFDAIVGRSRSRTTADATFEKIDANARRVKRVSDITEYPLNLQKYQKFQEELEEEAKEFEALSQKNDLKVEALDEILRTMPTDSLTTERNNRWSQALQKDIYLGESFRILNDINL</sequence>
<dbReference type="EMBL" id="FNFO01000006">
    <property type="protein sequence ID" value="SDL45170.1"/>
    <property type="molecule type" value="Genomic_DNA"/>
</dbReference>
<dbReference type="RefSeq" id="WP_089683699.1">
    <property type="nucleotide sequence ID" value="NZ_FNFO01000006.1"/>
</dbReference>
<dbReference type="Pfam" id="PF00595">
    <property type="entry name" value="PDZ"/>
    <property type="match status" value="1"/>
</dbReference>
<dbReference type="Pfam" id="PF11818">
    <property type="entry name" value="DUF3340"/>
    <property type="match status" value="1"/>
</dbReference>
<evidence type="ECO:0000256" key="1">
    <source>
        <dbReference type="ARBA" id="ARBA00009179"/>
    </source>
</evidence>
<evidence type="ECO:0000256" key="4">
    <source>
        <dbReference type="ARBA" id="ARBA00022825"/>
    </source>
</evidence>
<evidence type="ECO:0000256" key="2">
    <source>
        <dbReference type="ARBA" id="ARBA00022670"/>
    </source>
</evidence>
<dbReference type="CDD" id="cd06782">
    <property type="entry name" value="cpPDZ_CPP-like"/>
    <property type="match status" value="1"/>
</dbReference>
<dbReference type="InterPro" id="IPR004447">
    <property type="entry name" value="Peptidase_S41A"/>
</dbReference>
<dbReference type="SMART" id="SM00228">
    <property type="entry name" value="PDZ"/>
    <property type="match status" value="1"/>
</dbReference>
<dbReference type="Gene3D" id="3.90.226.10">
    <property type="entry name" value="2-enoyl-CoA Hydratase, Chain A, domain 1"/>
    <property type="match status" value="1"/>
</dbReference>
<name>A0A1G9K5I7_9BACT</name>
<dbReference type="PANTHER" id="PTHR32060">
    <property type="entry name" value="TAIL-SPECIFIC PROTEASE"/>
    <property type="match status" value="1"/>
</dbReference>
<dbReference type="SMART" id="SM00245">
    <property type="entry name" value="TSPc"/>
    <property type="match status" value="1"/>
</dbReference>
<keyword evidence="2 5" id="KW-0645">Protease</keyword>
<feature type="signal peptide" evidence="6">
    <location>
        <begin position="1"/>
        <end position="23"/>
    </location>
</feature>
<dbReference type="PROSITE" id="PS50106">
    <property type="entry name" value="PDZ"/>
    <property type="match status" value="1"/>
</dbReference>
<keyword evidence="9" id="KW-1185">Reference proteome</keyword>
<evidence type="ECO:0000256" key="3">
    <source>
        <dbReference type="ARBA" id="ARBA00022801"/>
    </source>
</evidence>
<feature type="domain" description="PDZ" evidence="7">
    <location>
        <begin position="248"/>
        <end position="318"/>
    </location>
</feature>
<accession>A0A1G9K5I7</accession>
<dbReference type="InterPro" id="IPR020992">
    <property type="entry name" value="Tail_Prtase_C"/>
</dbReference>
<dbReference type="InterPro" id="IPR005151">
    <property type="entry name" value="Tail-specific_protease"/>
</dbReference>
<dbReference type="AlphaFoldDB" id="A0A1G9K5I7"/>
<dbReference type="SUPFAM" id="SSF50156">
    <property type="entry name" value="PDZ domain-like"/>
    <property type="match status" value="1"/>
</dbReference>
<gene>
    <name evidence="8" type="ORF">SAMN05421823_10662</name>
</gene>